<dbReference type="AlphaFoldDB" id="A0AAX3TBD1"/>
<dbReference type="EMBL" id="CP121270">
    <property type="protein sequence ID" value="WFP26435.1"/>
    <property type="molecule type" value="Genomic_DNA"/>
</dbReference>
<feature type="compositionally biased region" description="Gly residues" evidence="1">
    <location>
        <begin position="288"/>
        <end position="311"/>
    </location>
</feature>
<feature type="compositionally biased region" description="Low complexity" evidence="1">
    <location>
        <begin position="413"/>
        <end position="424"/>
    </location>
</feature>
<feature type="region of interest" description="Disordered" evidence="1">
    <location>
        <begin position="153"/>
        <end position="386"/>
    </location>
</feature>
<feature type="compositionally biased region" description="Low complexity" evidence="1">
    <location>
        <begin position="332"/>
        <end position="350"/>
    </location>
</feature>
<evidence type="ECO:0000313" key="3">
    <source>
        <dbReference type="Proteomes" id="UP001213504"/>
    </source>
</evidence>
<feature type="compositionally biased region" description="Polar residues" evidence="1">
    <location>
        <begin position="458"/>
        <end position="467"/>
    </location>
</feature>
<gene>
    <name evidence="2" type="ORF">P9A14_08075</name>
</gene>
<accession>A0AAX3TBD1</accession>
<reference evidence="2" key="1">
    <citation type="submission" date="2023-04" db="EMBL/GenBank/DDBJ databases">
        <title>Complete genome sequence of a phthalic acid esters degrading bacterial strain.</title>
        <authorList>
            <person name="Weng L."/>
            <person name="Jia Y."/>
            <person name="Ren L."/>
        </authorList>
    </citation>
    <scope>NUCLEOTIDE SEQUENCE</scope>
    <source>
        <strain evidence="2">RL-LY01</strain>
    </source>
</reference>
<proteinExistence type="predicted"/>
<feature type="compositionally biased region" description="Low complexity" evidence="1">
    <location>
        <begin position="214"/>
        <end position="226"/>
    </location>
</feature>
<evidence type="ECO:0000256" key="1">
    <source>
        <dbReference type="SAM" id="MobiDB-lite"/>
    </source>
</evidence>
<sequence>MSSPQQSYNTYGSRNDRAFARGRTQWAGMSIDEILDVLSTMEPGRAGGDVNTILQAIESVRRAAERMHAMFGDGMLGQASDAALEAGRSLSADLATTSETAGQIGDALAGATGILGSARGQEGRLRELQQHIRDNPEDAPAVRHEVDRAMTGAYSSPMIGLQRSLPNDPTGANGVTAGLGFGPTAGGSGAAGSGPDAPRGQAANTVDAGDFGRATPTAGPVPVAAGGPPPGGGGPGASSTPPGPAGPGGGPSGRGNTDGPDGLVRGGRATPESTTRGAAAPETHRSGGADGIGENSGSGSGGGAPASGGAGVPVAMPAPGLLPPASAPTPTPVAGGSPTPATPATAGPVAQRPTGMPLAGAPGGGRRPGADDDSHRAAPYLHTREHGAQLVGDMPLVGPPVIGDWIRQASPAVDDAAPAGPDQALSLRPAAPGDAVSRTPVDGAAQEVSDDTDAPSGGSATSRPETV</sequence>
<feature type="compositionally biased region" description="Basic and acidic residues" evidence="1">
    <location>
        <begin position="368"/>
        <end position="386"/>
    </location>
</feature>
<dbReference type="RefSeq" id="WP_165630257.1">
    <property type="nucleotide sequence ID" value="NZ_CP121270.1"/>
</dbReference>
<protein>
    <submittedName>
        <fullName evidence="2">Uncharacterized protein</fullName>
    </submittedName>
</protein>
<feature type="compositionally biased region" description="Gly residues" evidence="1">
    <location>
        <begin position="177"/>
        <end position="192"/>
    </location>
</feature>
<name>A0AAX3TBD1_9ACTN</name>
<organism evidence="2 3">
    <name type="scientific">Gordonia hongkongensis</name>
    <dbReference type="NCBI Taxonomy" id="1701090"/>
    <lineage>
        <taxon>Bacteria</taxon>
        <taxon>Bacillati</taxon>
        <taxon>Actinomycetota</taxon>
        <taxon>Actinomycetes</taxon>
        <taxon>Mycobacteriales</taxon>
        <taxon>Gordoniaceae</taxon>
        <taxon>Gordonia</taxon>
    </lineage>
</organism>
<feature type="region of interest" description="Disordered" evidence="1">
    <location>
        <begin position="413"/>
        <end position="467"/>
    </location>
</feature>
<feature type="compositionally biased region" description="Pro residues" evidence="1">
    <location>
        <begin position="320"/>
        <end position="331"/>
    </location>
</feature>
<dbReference type="Proteomes" id="UP001213504">
    <property type="component" value="Chromosome"/>
</dbReference>
<evidence type="ECO:0000313" key="2">
    <source>
        <dbReference type="EMBL" id="WFP26435.1"/>
    </source>
</evidence>